<gene>
    <name evidence="2" type="ORF">EI42_02732</name>
</gene>
<feature type="domain" description="Luciferase-like" evidence="1">
    <location>
        <begin position="15"/>
        <end position="229"/>
    </location>
</feature>
<evidence type="ECO:0000313" key="3">
    <source>
        <dbReference type="Proteomes" id="UP000248806"/>
    </source>
</evidence>
<proteinExistence type="predicted"/>
<reference evidence="2 3" key="1">
    <citation type="submission" date="2018-06" db="EMBL/GenBank/DDBJ databases">
        <title>Genomic Encyclopedia of Archaeal and Bacterial Type Strains, Phase II (KMG-II): from individual species to whole genera.</title>
        <authorList>
            <person name="Goeker M."/>
        </authorList>
    </citation>
    <scope>NUCLEOTIDE SEQUENCE [LARGE SCALE GENOMIC DNA]</scope>
    <source>
        <strain evidence="2 3">ATCC BAA-1881</strain>
    </source>
</reference>
<protein>
    <submittedName>
        <fullName evidence="2">Alkanesulfonate monooxygenase SsuD/methylene tetrahydromethanopterin reductase-like flavin-dependent oxidoreductase (Luciferase family)</fullName>
    </submittedName>
</protein>
<comment type="caution">
    <text evidence="2">The sequence shown here is derived from an EMBL/GenBank/DDBJ whole genome shotgun (WGS) entry which is preliminary data.</text>
</comment>
<keyword evidence="2" id="KW-0503">Monooxygenase</keyword>
<dbReference type="AlphaFoldDB" id="A0A326U7K3"/>
<dbReference type="GO" id="GO:0016705">
    <property type="term" value="F:oxidoreductase activity, acting on paired donors, with incorporation or reduction of molecular oxygen"/>
    <property type="evidence" value="ECO:0007669"/>
    <property type="project" value="InterPro"/>
</dbReference>
<keyword evidence="2" id="KW-0560">Oxidoreductase</keyword>
<dbReference type="SUPFAM" id="SSF51679">
    <property type="entry name" value="Bacterial luciferase-like"/>
    <property type="match status" value="1"/>
</dbReference>
<dbReference type="Gene3D" id="3.20.20.30">
    <property type="entry name" value="Luciferase-like domain"/>
    <property type="match status" value="1"/>
</dbReference>
<keyword evidence="3" id="KW-1185">Reference proteome</keyword>
<dbReference type="InterPro" id="IPR011251">
    <property type="entry name" value="Luciferase-like_dom"/>
</dbReference>
<dbReference type="RefSeq" id="WP_111322821.1">
    <property type="nucleotide sequence ID" value="NZ_BIFX01000001.1"/>
</dbReference>
<name>A0A326U7K3_THEHA</name>
<evidence type="ECO:0000313" key="2">
    <source>
        <dbReference type="EMBL" id="PZW29438.1"/>
    </source>
</evidence>
<sequence length="288" mass="31193">MRIGVGLPAGVPGVDGHLLIEWARLADTGPFSSLGVVDRLCYDTFDPLVALASAAAVTQRTRLVTMIIIGPLYNTLRLAKASASIDALSGGRLVLGMAVGARREDYEAAGIEYRSRGKRFVEQLSLLRAYWEDPAIGPSPAHPEGPPVLVGGQNDQVFTRIARYANGYVHGGGPPRSFARAADKTRAAWSDMRRPGKPQLWAQAYFALGDEDDLLSGERYLKEYYAFTGTFAEKVASGLLTTPQAIAQYIRGYAEAGCDELVLLPTVASLDQLKRLAEVLAGIDYERF</sequence>
<organism evidence="2 3">
    <name type="scientific">Thermosporothrix hazakensis</name>
    <dbReference type="NCBI Taxonomy" id="644383"/>
    <lineage>
        <taxon>Bacteria</taxon>
        <taxon>Bacillati</taxon>
        <taxon>Chloroflexota</taxon>
        <taxon>Ktedonobacteria</taxon>
        <taxon>Ktedonobacterales</taxon>
        <taxon>Thermosporotrichaceae</taxon>
        <taxon>Thermosporothrix</taxon>
    </lineage>
</organism>
<accession>A0A326U7K3</accession>
<dbReference type="GO" id="GO:0004497">
    <property type="term" value="F:monooxygenase activity"/>
    <property type="evidence" value="ECO:0007669"/>
    <property type="project" value="UniProtKB-KW"/>
</dbReference>
<dbReference type="OrthoDB" id="5723200at2"/>
<dbReference type="InterPro" id="IPR036661">
    <property type="entry name" value="Luciferase-like_sf"/>
</dbReference>
<dbReference type="PANTHER" id="PTHR30011:SF32">
    <property type="entry name" value="CONSERVED PROTEIN"/>
    <property type="match status" value="1"/>
</dbReference>
<dbReference type="Proteomes" id="UP000248806">
    <property type="component" value="Unassembled WGS sequence"/>
</dbReference>
<dbReference type="InterPro" id="IPR051260">
    <property type="entry name" value="Diverse_substr_monoxygenases"/>
</dbReference>
<dbReference type="Pfam" id="PF00296">
    <property type="entry name" value="Bac_luciferase"/>
    <property type="match status" value="1"/>
</dbReference>
<dbReference type="PANTHER" id="PTHR30011">
    <property type="entry name" value="ALKANESULFONATE MONOOXYGENASE-RELATED"/>
    <property type="match status" value="1"/>
</dbReference>
<evidence type="ECO:0000259" key="1">
    <source>
        <dbReference type="Pfam" id="PF00296"/>
    </source>
</evidence>
<dbReference type="EMBL" id="QKUF01000008">
    <property type="protein sequence ID" value="PZW29438.1"/>
    <property type="molecule type" value="Genomic_DNA"/>
</dbReference>